<sequence length="148" mass="14837">MLDEGRGQCGQDGNGGHGVDQQGFHGAADAVAIGLGVEGNAVRLVRIGRGVDIDMAVAVQMLDEGHAGFLRQAGDQALAAARHDDVDVFGHGDELAYGGAVGGGHDLHGVLRQAGGGQARLHDSAQGNVGVQRFATPAQDGGIAGLQA</sequence>
<evidence type="ECO:0000313" key="3">
    <source>
        <dbReference type="Proteomes" id="UP000740926"/>
    </source>
</evidence>
<accession>A0A9P6Y5V8</accession>
<reference evidence="2 3" key="1">
    <citation type="journal article" date="2020" name="Microb. Genom.">
        <title>Genetic diversity of clinical and environmental Mucorales isolates obtained from an investigation of mucormycosis cases among solid organ transplant recipients.</title>
        <authorList>
            <person name="Nguyen M.H."/>
            <person name="Kaul D."/>
            <person name="Muto C."/>
            <person name="Cheng S.J."/>
            <person name="Richter R.A."/>
            <person name="Bruno V.M."/>
            <person name="Liu G."/>
            <person name="Beyhan S."/>
            <person name="Sundermann A.J."/>
            <person name="Mounaud S."/>
            <person name="Pasculle A.W."/>
            <person name="Nierman W.C."/>
            <person name="Driscoll E."/>
            <person name="Cumbie R."/>
            <person name="Clancy C.J."/>
            <person name="Dupont C.L."/>
        </authorList>
    </citation>
    <scope>NUCLEOTIDE SEQUENCE [LARGE SCALE GENOMIC DNA]</scope>
    <source>
        <strain evidence="2 3">GL24</strain>
    </source>
</reference>
<evidence type="ECO:0000313" key="2">
    <source>
        <dbReference type="EMBL" id="KAG1539762.1"/>
    </source>
</evidence>
<dbReference type="AlphaFoldDB" id="A0A9P6Y5V8"/>
<feature type="region of interest" description="Disordered" evidence="1">
    <location>
        <begin position="1"/>
        <end position="21"/>
    </location>
</feature>
<gene>
    <name evidence="2" type="ORF">G6F50_014453</name>
</gene>
<feature type="compositionally biased region" description="Gly residues" evidence="1">
    <location>
        <begin position="7"/>
        <end position="18"/>
    </location>
</feature>
<organism evidence="2 3">
    <name type="scientific">Rhizopus delemar</name>
    <dbReference type="NCBI Taxonomy" id="936053"/>
    <lineage>
        <taxon>Eukaryota</taxon>
        <taxon>Fungi</taxon>
        <taxon>Fungi incertae sedis</taxon>
        <taxon>Mucoromycota</taxon>
        <taxon>Mucoromycotina</taxon>
        <taxon>Mucoromycetes</taxon>
        <taxon>Mucorales</taxon>
        <taxon>Mucorineae</taxon>
        <taxon>Rhizopodaceae</taxon>
        <taxon>Rhizopus</taxon>
    </lineage>
</organism>
<evidence type="ECO:0000256" key="1">
    <source>
        <dbReference type="SAM" id="MobiDB-lite"/>
    </source>
</evidence>
<proteinExistence type="predicted"/>
<protein>
    <submittedName>
        <fullName evidence="2">Uncharacterized protein</fullName>
    </submittedName>
</protein>
<comment type="caution">
    <text evidence="2">The sequence shown here is derived from an EMBL/GenBank/DDBJ whole genome shotgun (WGS) entry which is preliminary data.</text>
</comment>
<dbReference type="EMBL" id="JAANIU010006917">
    <property type="protein sequence ID" value="KAG1539762.1"/>
    <property type="molecule type" value="Genomic_DNA"/>
</dbReference>
<keyword evidence="3" id="KW-1185">Reference proteome</keyword>
<dbReference type="Proteomes" id="UP000740926">
    <property type="component" value="Unassembled WGS sequence"/>
</dbReference>
<name>A0A9P6Y5V8_9FUNG</name>